<dbReference type="EMBL" id="JANARS010000008">
    <property type="protein sequence ID" value="MCP3423595.1"/>
    <property type="molecule type" value="Genomic_DNA"/>
</dbReference>
<organism evidence="4 5">
    <name type="scientific">Nocardioides pinisoli</name>
    <dbReference type="NCBI Taxonomy" id="2950279"/>
    <lineage>
        <taxon>Bacteria</taxon>
        <taxon>Bacillati</taxon>
        <taxon>Actinomycetota</taxon>
        <taxon>Actinomycetes</taxon>
        <taxon>Propionibacteriales</taxon>
        <taxon>Nocardioidaceae</taxon>
        <taxon>Nocardioides</taxon>
    </lineage>
</organism>
<accession>A0ABT1L0P2</accession>
<sequence length="386" mass="41560">MSRLHDPARLAAIENLASTAGREDRFDRVVRMARRLFDVPVVAVNVVDDHQQVSIAHVGLTSPVRPVSESICAVAVAQDRPIILPDAREDPEFAQHPAVVSDEPAIFYAGRPLHADGHVIGSLCLADDRPRAFSEAEDKMLADLATWVEQELDRDRDQREAREVQRRLLPRADVQVAGLEIAGHCQPARSVGGDFYDWQVLDGQLQVVLADVMGKGLVAAMIAAQVRTLVRGTSPFNSVAASVTRAAVDSQDDLDDAGTFVTLFAVRIDPRNGEMEYVDAGHGLAFVLQPDGEVRRLASGDLPLGAMAGVGWTSRSDVLAPGETLLAVSDGVLDAFPTAEEALAAARDLAALSPDPSTIVEMVTERVKELTTSDDLTVLAVRRETT</sequence>
<dbReference type="InterPro" id="IPR029016">
    <property type="entry name" value="GAF-like_dom_sf"/>
</dbReference>
<dbReference type="Pfam" id="PF01590">
    <property type="entry name" value="GAF"/>
    <property type="match status" value="1"/>
</dbReference>
<keyword evidence="1" id="KW-0378">Hydrolase</keyword>
<dbReference type="RefSeq" id="WP_254182767.1">
    <property type="nucleotide sequence ID" value="NZ_JANARS010000008.1"/>
</dbReference>
<proteinExistence type="predicted"/>
<dbReference type="PANTHER" id="PTHR43156:SF2">
    <property type="entry name" value="STAGE II SPORULATION PROTEIN E"/>
    <property type="match status" value="1"/>
</dbReference>
<reference evidence="4 5" key="1">
    <citation type="submission" date="2022-06" db="EMBL/GenBank/DDBJ databases">
        <authorList>
            <person name="So Y."/>
        </authorList>
    </citation>
    <scope>NUCLEOTIDE SEQUENCE [LARGE SCALE GENOMIC DNA]</scope>
    <source>
        <strain evidence="4 5">STR3</strain>
    </source>
</reference>
<dbReference type="SUPFAM" id="SSF81606">
    <property type="entry name" value="PP2C-like"/>
    <property type="match status" value="1"/>
</dbReference>
<dbReference type="SMART" id="SM00331">
    <property type="entry name" value="PP2C_SIG"/>
    <property type="match status" value="1"/>
</dbReference>
<comment type="caution">
    <text evidence="4">The sequence shown here is derived from an EMBL/GenBank/DDBJ whole genome shotgun (WGS) entry which is preliminary data.</text>
</comment>
<evidence type="ECO:0000259" key="3">
    <source>
        <dbReference type="SMART" id="SM00331"/>
    </source>
</evidence>
<keyword evidence="5" id="KW-1185">Reference proteome</keyword>
<evidence type="ECO:0000256" key="1">
    <source>
        <dbReference type="ARBA" id="ARBA00022801"/>
    </source>
</evidence>
<feature type="domain" description="PPM-type phosphatase" evidence="3">
    <location>
        <begin position="176"/>
        <end position="383"/>
    </location>
</feature>
<gene>
    <name evidence="4" type="ORF">NCI01_17465</name>
</gene>
<evidence type="ECO:0000313" key="4">
    <source>
        <dbReference type="EMBL" id="MCP3423595.1"/>
    </source>
</evidence>
<evidence type="ECO:0000259" key="2">
    <source>
        <dbReference type="SMART" id="SM00065"/>
    </source>
</evidence>
<dbReference type="SMART" id="SM00065">
    <property type="entry name" value="GAF"/>
    <property type="match status" value="1"/>
</dbReference>
<dbReference type="Pfam" id="PF07228">
    <property type="entry name" value="SpoIIE"/>
    <property type="match status" value="1"/>
</dbReference>
<dbReference type="SUPFAM" id="SSF55781">
    <property type="entry name" value="GAF domain-like"/>
    <property type="match status" value="1"/>
</dbReference>
<dbReference type="InterPro" id="IPR003018">
    <property type="entry name" value="GAF"/>
</dbReference>
<evidence type="ECO:0000313" key="5">
    <source>
        <dbReference type="Proteomes" id="UP001204524"/>
    </source>
</evidence>
<name>A0ABT1L0P2_9ACTN</name>
<dbReference type="Proteomes" id="UP001204524">
    <property type="component" value="Unassembled WGS sequence"/>
</dbReference>
<feature type="domain" description="GAF" evidence="2">
    <location>
        <begin position="21"/>
        <end position="162"/>
    </location>
</feature>
<dbReference type="Gene3D" id="3.60.40.10">
    <property type="entry name" value="PPM-type phosphatase domain"/>
    <property type="match status" value="1"/>
</dbReference>
<dbReference type="InterPro" id="IPR001932">
    <property type="entry name" value="PPM-type_phosphatase-like_dom"/>
</dbReference>
<dbReference type="InterPro" id="IPR052016">
    <property type="entry name" value="Bact_Sigma-Reg"/>
</dbReference>
<dbReference type="PANTHER" id="PTHR43156">
    <property type="entry name" value="STAGE II SPORULATION PROTEIN E-RELATED"/>
    <property type="match status" value="1"/>
</dbReference>
<protein>
    <submittedName>
        <fullName evidence="4">SpoIIE family protein phosphatase</fullName>
    </submittedName>
</protein>
<dbReference type="InterPro" id="IPR036457">
    <property type="entry name" value="PPM-type-like_dom_sf"/>
</dbReference>
<dbReference type="Gene3D" id="3.30.450.40">
    <property type="match status" value="1"/>
</dbReference>